<reference evidence="14" key="1">
    <citation type="submission" date="2017-07" db="EMBL/GenBank/DDBJ databases">
        <title>Draft genome sequence of Effusibacillus lacus strain skLN1.</title>
        <authorList>
            <person name="Watanabe M."/>
            <person name="Kojima H."/>
            <person name="Fukui M."/>
        </authorList>
    </citation>
    <scope>NUCLEOTIDE SEQUENCE [LARGE SCALE GENOMIC DNA]</scope>
    <source>
        <strain evidence="14">skLN1</strain>
    </source>
</reference>
<keyword evidence="7 11" id="KW-1133">Transmembrane helix</keyword>
<evidence type="ECO:0000256" key="8">
    <source>
        <dbReference type="ARBA" id="ARBA00023065"/>
    </source>
</evidence>
<evidence type="ECO:0000256" key="2">
    <source>
        <dbReference type="ARBA" id="ARBA00006810"/>
    </source>
</evidence>
<dbReference type="CDD" id="cd00310">
    <property type="entry name" value="ATP-synt_Fo_a_6"/>
    <property type="match status" value="1"/>
</dbReference>
<sequence length="252" mass="27691">MEHLFPTIELFGIPGFTLNLTVALMSVIVSLIVILIAMAAVRRMDVRRPSGMQNFLEAIIDFIRGLAKDTVGAKHADEWVPLGLTLFIWIFVSNQIGLITNVTAEAHQGLGIHEEGHYSFWMSPTANFNVAMAMGIAMVLLSHFVGLRRPGEYFKHWVSPNPAMLPLHLVEELPKFLTLGLRLFGNIFAGEVLLAILVGLPLSMGWVAGSLAGGIPMLVWLGYSMFVGTVQAFVFTVLTLVYIGQKLPHGDH</sequence>
<evidence type="ECO:0000256" key="5">
    <source>
        <dbReference type="ARBA" id="ARBA00022692"/>
    </source>
</evidence>
<dbReference type="PANTHER" id="PTHR42823">
    <property type="entry name" value="ATP SYNTHASE SUBUNIT A, CHLOROPLASTIC"/>
    <property type="match status" value="1"/>
</dbReference>
<evidence type="ECO:0000256" key="4">
    <source>
        <dbReference type="ARBA" id="ARBA00022547"/>
    </source>
</evidence>
<dbReference type="InterPro" id="IPR000568">
    <property type="entry name" value="ATP_synth_F0_asu"/>
</dbReference>
<evidence type="ECO:0000256" key="1">
    <source>
        <dbReference type="ARBA" id="ARBA00004141"/>
    </source>
</evidence>
<dbReference type="PRINTS" id="PR00123">
    <property type="entry name" value="ATPASEA"/>
</dbReference>
<dbReference type="GO" id="GO:0005886">
    <property type="term" value="C:plasma membrane"/>
    <property type="evidence" value="ECO:0007669"/>
    <property type="project" value="UniProtKB-SubCell"/>
</dbReference>
<evidence type="ECO:0000256" key="9">
    <source>
        <dbReference type="ARBA" id="ARBA00023136"/>
    </source>
</evidence>
<evidence type="ECO:0000256" key="10">
    <source>
        <dbReference type="ARBA" id="ARBA00023310"/>
    </source>
</evidence>
<dbReference type="GO" id="GO:0045259">
    <property type="term" value="C:proton-transporting ATP synthase complex"/>
    <property type="evidence" value="ECO:0007669"/>
    <property type="project" value="UniProtKB-KW"/>
</dbReference>
<evidence type="ECO:0000256" key="7">
    <source>
        <dbReference type="ARBA" id="ARBA00022989"/>
    </source>
</evidence>
<evidence type="ECO:0000256" key="6">
    <source>
        <dbReference type="ARBA" id="ARBA00022781"/>
    </source>
</evidence>
<keyword evidence="14" id="KW-1185">Reference proteome</keyword>
<keyword evidence="9 11" id="KW-0472">Membrane</keyword>
<name>A0A292YMI4_9BACL</name>
<feature type="transmembrane region" description="Helical" evidence="11">
    <location>
        <begin position="183"/>
        <end position="208"/>
    </location>
</feature>
<evidence type="ECO:0000313" key="14">
    <source>
        <dbReference type="Proteomes" id="UP000217785"/>
    </source>
</evidence>
<keyword evidence="5 11" id="KW-0812">Transmembrane</keyword>
<keyword evidence="8 11" id="KW-0406">Ion transport</keyword>
<evidence type="ECO:0000313" key="13">
    <source>
        <dbReference type="EMBL" id="GAX89604.1"/>
    </source>
</evidence>
<dbReference type="InterPro" id="IPR035908">
    <property type="entry name" value="F0_ATP_A_sf"/>
</dbReference>
<comment type="caution">
    <text evidence="13">The sequence shown here is derived from an EMBL/GenBank/DDBJ whole genome shotgun (WGS) entry which is preliminary data.</text>
</comment>
<evidence type="ECO:0000256" key="11">
    <source>
        <dbReference type="HAMAP-Rule" id="MF_01393"/>
    </source>
</evidence>
<dbReference type="GO" id="GO:0046933">
    <property type="term" value="F:proton-transporting ATP synthase activity, rotational mechanism"/>
    <property type="evidence" value="ECO:0007669"/>
    <property type="project" value="UniProtKB-UniRule"/>
</dbReference>
<dbReference type="PANTHER" id="PTHR42823:SF3">
    <property type="entry name" value="ATP SYNTHASE SUBUNIT A, CHLOROPLASTIC"/>
    <property type="match status" value="1"/>
</dbReference>
<feature type="transmembrane region" description="Helical" evidence="11">
    <location>
        <begin position="20"/>
        <end position="41"/>
    </location>
</feature>
<dbReference type="InterPro" id="IPR045082">
    <property type="entry name" value="ATP_syn_F0_a_bact/chloroplast"/>
</dbReference>
<feature type="transmembrane region" description="Helical" evidence="11">
    <location>
        <begin position="79"/>
        <end position="100"/>
    </location>
</feature>
<dbReference type="HAMAP" id="MF_01393">
    <property type="entry name" value="ATP_synth_a_bact"/>
    <property type="match status" value="1"/>
</dbReference>
<comment type="subcellular location">
    <subcellularLocation>
        <location evidence="11 12">Cell membrane</location>
        <topology evidence="11 12">Multi-pass membrane protein</topology>
    </subcellularLocation>
    <subcellularLocation>
        <location evidence="1">Membrane</location>
        <topology evidence="1">Multi-pass membrane protein</topology>
    </subcellularLocation>
</comment>
<dbReference type="EMBL" id="BDUF01000024">
    <property type="protein sequence ID" value="GAX89604.1"/>
    <property type="molecule type" value="Genomic_DNA"/>
</dbReference>
<dbReference type="RefSeq" id="WP_172899655.1">
    <property type="nucleotide sequence ID" value="NZ_BDUF01000024.1"/>
</dbReference>
<evidence type="ECO:0000256" key="3">
    <source>
        <dbReference type="ARBA" id="ARBA00022448"/>
    </source>
</evidence>
<accession>A0A292YMI4</accession>
<gene>
    <name evidence="11" type="primary">atpB</name>
    <name evidence="13" type="ORF">EFBL_1228</name>
</gene>
<keyword evidence="11" id="KW-1003">Cell membrane</keyword>
<dbReference type="SUPFAM" id="SSF81336">
    <property type="entry name" value="F1F0 ATP synthase subunit A"/>
    <property type="match status" value="1"/>
</dbReference>
<evidence type="ECO:0000256" key="12">
    <source>
        <dbReference type="RuleBase" id="RU000483"/>
    </source>
</evidence>
<dbReference type="GO" id="GO:0042777">
    <property type="term" value="P:proton motive force-driven plasma membrane ATP synthesis"/>
    <property type="evidence" value="ECO:0007669"/>
    <property type="project" value="TreeGrafter"/>
</dbReference>
<feature type="transmembrane region" description="Helical" evidence="11">
    <location>
        <begin position="128"/>
        <end position="147"/>
    </location>
</feature>
<dbReference type="Proteomes" id="UP000217785">
    <property type="component" value="Unassembled WGS sequence"/>
</dbReference>
<feature type="transmembrane region" description="Helical" evidence="11">
    <location>
        <begin position="220"/>
        <end position="243"/>
    </location>
</feature>
<keyword evidence="6 11" id="KW-0375">Hydrogen ion transport</keyword>
<dbReference type="NCBIfam" id="TIGR01131">
    <property type="entry name" value="ATP_synt_6_or_A"/>
    <property type="match status" value="1"/>
</dbReference>
<dbReference type="PROSITE" id="PS00449">
    <property type="entry name" value="ATPASE_A"/>
    <property type="match status" value="1"/>
</dbReference>
<dbReference type="Pfam" id="PF00119">
    <property type="entry name" value="ATP-synt_A"/>
    <property type="match status" value="1"/>
</dbReference>
<keyword evidence="3 11" id="KW-0813">Transport</keyword>
<keyword evidence="4 11" id="KW-0138">CF(0)</keyword>
<protein>
    <recommendedName>
        <fullName evidence="11 12">ATP synthase subunit a</fullName>
    </recommendedName>
    <alternativeName>
        <fullName evidence="11">ATP synthase F0 sector subunit a</fullName>
    </alternativeName>
    <alternativeName>
        <fullName evidence="11">F-ATPase subunit 6</fullName>
    </alternativeName>
</protein>
<comment type="function">
    <text evidence="11 12">Key component of the proton channel; it plays a direct role in the translocation of protons across the membrane.</text>
</comment>
<dbReference type="AlphaFoldDB" id="A0A292YMI4"/>
<dbReference type="Gene3D" id="1.20.120.220">
    <property type="entry name" value="ATP synthase, F0 complex, subunit A"/>
    <property type="match status" value="1"/>
</dbReference>
<proteinExistence type="inferred from homology"/>
<organism evidence="13 14">
    <name type="scientific">Effusibacillus lacus</name>
    <dbReference type="NCBI Taxonomy" id="1348429"/>
    <lineage>
        <taxon>Bacteria</taxon>
        <taxon>Bacillati</taxon>
        <taxon>Bacillota</taxon>
        <taxon>Bacilli</taxon>
        <taxon>Bacillales</taxon>
        <taxon>Alicyclobacillaceae</taxon>
        <taxon>Effusibacillus</taxon>
    </lineage>
</organism>
<keyword evidence="10 11" id="KW-0066">ATP synthesis</keyword>
<comment type="similarity">
    <text evidence="2 11 12">Belongs to the ATPase A chain family.</text>
</comment>
<dbReference type="InterPro" id="IPR023011">
    <property type="entry name" value="ATP_synth_F0_asu_AS"/>
</dbReference>